<gene>
    <name evidence="8" type="ORF">D7D52_27930</name>
</gene>
<feature type="signal peptide" evidence="7">
    <location>
        <begin position="1"/>
        <end position="24"/>
    </location>
</feature>
<evidence type="ECO:0008006" key="10">
    <source>
        <dbReference type="Google" id="ProtNLM"/>
    </source>
</evidence>
<dbReference type="AlphaFoldDB" id="A0A386ZHZ0"/>
<dbReference type="OrthoDB" id="3294823at2"/>
<comment type="similarity">
    <text evidence="1">Belongs to the neocarzinostatin family.</text>
</comment>
<dbReference type="GO" id="GO:0003677">
    <property type="term" value="F:DNA binding"/>
    <property type="evidence" value="ECO:0007669"/>
    <property type="project" value="UniProtKB-KW"/>
</dbReference>
<keyword evidence="6" id="KW-0472">Membrane</keyword>
<dbReference type="KEGG" id="nyu:D7D52_27930"/>
<evidence type="ECO:0000256" key="1">
    <source>
        <dbReference type="ARBA" id="ARBA00010648"/>
    </source>
</evidence>
<dbReference type="GO" id="GO:0042742">
    <property type="term" value="P:defense response to bacterium"/>
    <property type="evidence" value="ECO:0007669"/>
    <property type="project" value="UniProtKB-KW"/>
</dbReference>
<evidence type="ECO:0000256" key="3">
    <source>
        <dbReference type="ARBA" id="ARBA00023022"/>
    </source>
</evidence>
<proteinExistence type="inferred from homology"/>
<feature type="chain" id="PRO_5038666865" description="Neocarzinostatin family protein" evidence="7">
    <location>
        <begin position="25"/>
        <end position="200"/>
    </location>
</feature>
<dbReference type="Gene3D" id="2.60.40.230">
    <property type="entry name" value="Neocarzinostatin-like"/>
    <property type="match status" value="1"/>
</dbReference>
<keyword evidence="4" id="KW-0238">DNA-binding</keyword>
<sequence length="200" mass="19954">MKCVVTRGRIALAFAAAAAVSALAGPVSPALADEPAALQISATTDLRDGQRVTVSGSGFQAGLAAVAVGLCKQGFTNGLHDCDLDGGATFVNIAGDGTFKTLTLTLHPRFKEIDCLRQQCVVAAAPLPGTEPAAVIAANSAATPMAFAGAQLAPATAVPVSVAAASTSTETRGPSAVLWSVTAGLLVLVAGIAFADRRRL</sequence>
<dbReference type="SUPFAM" id="SSF49319">
    <property type="entry name" value="Actinoxanthin-like"/>
    <property type="match status" value="1"/>
</dbReference>
<evidence type="ECO:0000256" key="6">
    <source>
        <dbReference type="SAM" id="Phobius"/>
    </source>
</evidence>
<dbReference type="NCBIfam" id="NF040681">
    <property type="entry name" value="GPS-CTERM"/>
    <property type="match status" value="1"/>
</dbReference>
<evidence type="ECO:0000256" key="5">
    <source>
        <dbReference type="ARBA" id="ARBA00023157"/>
    </source>
</evidence>
<keyword evidence="6" id="KW-1133">Transmembrane helix</keyword>
<evidence type="ECO:0000256" key="2">
    <source>
        <dbReference type="ARBA" id="ARBA00022529"/>
    </source>
</evidence>
<keyword evidence="9" id="KW-1185">Reference proteome</keyword>
<evidence type="ECO:0000256" key="7">
    <source>
        <dbReference type="SAM" id="SignalP"/>
    </source>
</evidence>
<evidence type="ECO:0000313" key="8">
    <source>
        <dbReference type="EMBL" id="AYF77000.1"/>
    </source>
</evidence>
<keyword evidence="6" id="KW-0812">Transmembrane</keyword>
<dbReference type="RefSeq" id="WP_120741072.1">
    <property type="nucleotide sequence ID" value="NZ_CP032568.1"/>
</dbReference>
<feature type="transmembrane region" description="Helical" evidence="6">
    <location>
        <begin position="176"/>
        <end position="195"/>
    </location>
</feature>
<keyword evidence="5" id="KW-1015">Disulfide bond</keyword>
<accession>A0A386ZHZ0</accession>
<dbReference type="EMBL" id="CP032568">
    <property type="protein sequence ID" value="AYF77000.1"/>
    <property type="molecule type" value="Genomic_DNA"/>
</dbReference>
<keyword evidence="2" id="KW-0929">Antimicrobial</keyword>
<name>A0A386ZHZ0_9NOCA</name>
<keyword evidence="7" id="KW-0732">Signal</keyword>
<dbReference type="InterPro" id="IPR027273">
    <property type="entry name" value="Neocarzinostatin-like"/>
</dbReference>
<dbReference type="Pfam" id="PF00960">
    <property type="entry name" value="Neocarzinostat"/>
    <property type="match status" value="1"/>
</dbReference>
<evidence type="ECO:0000256" key="4">
    <source>
        <dbReference type="ARBA" id="ARBA00023125"/>
    </source>
</evidence>
<dbReference type="InterPro" id="IPR002186">
    <property type="entry name" value="Neocarzinostatin_fam"/>
</dbReference>
<keyword evidence="3" id="KW-0044">Antibiotic</keyword>
<reference evidence="8 9" key="1">
    <citation type="submission" date="2018-09" db="EMBL/GenBank/DDBJ databases">
        <title>Nocardia yunnanensis sp. nov., an actinomycete isolated from a soil sample.</title>
        <authorList>
            <person name="Zhang J."/>
        </authorList>
    </citation>
    <scope>NUCLEOTIDE SEQUENCE [LARGE SCALE GENOMIC DNA]</scope>
    <source>
        <strain evidence="8 9">CFHS0054</strain>
    </source>
</reference>
<evidence type="ECO:0000313" key="9">
    <source>
        <dbReference type="Proteomes" id="UP000267164"/>
    </source>
</evidence>
<dbReference type="InterPro" id="IPR047704">
    <property type="entry name" value="GPS-CTERM"/>
</dbReference>
<organism evidence="8 9">
    <name type="scientific">Nocardia yunnanensis</name>
    <dbReference type="NCBI Taxonomy" id="2382165"/>
    <lineage>
        <taxon>Bacteria</taxon>
        <taxon>Bacillati</taxon>
        <taxon>Actinomycetota</taxon>
        <taxon>Actinomycetes</taxon>
        <taxon>Mycobacteriales</taxon>
        <taxon>Nocardiaceae</taxon>
        <taxon>Nocardia</taxon>
    </lineage>
</organism>
<protein>
    <recommendedName>
        <fullName evidence="10">Neocarzinostatin family protein</fullName>
    </recommendedName>
</protein>
<dbReference type="Proteomes" id="UP000267164">
    <property type="component" value="Chromosome"/>
</dbReference>